<dbReference type="Proteomes" id="UP000019116">
    <property type="component" value="Chromosome 2D"/>
</dbReference>
<dbReference type="Gramene" id="TraesMAC2D03G01216910.1">
    <property type="protein sequence ID" value="TraesMAC2D03G01216910.1.CDS1"/>
    <property type="gene ID" value="TraesMAC2D03G01216910"/>
</dbReference>
<dbReference type="Gramene" id="TraesJUL2D03G01225250.1">
    <property type="protein sequence ID" value="TraesJUL2D03G01225250.1.CDS1"/>
    <property type="gene ID" value="TraesJUL2D03G01225250"/>
</dbReference>
<name>A0A1D5URL6_WHEAT</name>
<organism evidence="2">
    <name type="scientific">Triticum aestivum</name>
    <name type="common">Wheat</name>
    <dbReference type="NCBI Taxonomy" id="4565"/>
    <lineage>
        <taxon>Eukaryota</taxon>
        <taxon>Viridiplantae</taxon>
        <taxon>Streptophyta</taxon>
        <taxon>Embryophyta</taxon>
        <taxon>Tracheophyta</taxon>
        <taxon>Spermatophyta</taxon>
        <taxon>Magnoliopsida</taxon>
        <taxon>Liliopsida</taxon>
        <taxon>Poales</taxon>
        <taxon>Poaceae</taxon>
        <taxon>BOP clade</taxon>
        <taxon>Pooideae</taxon>
        <taxon>Triticodae</taxon>
        <taxon>Triticeae</taxon>
        <taxon>Triticinae</taxon>
        <taxon>Triticum</taxon>
    </lineage>
</organism>
<dbReference type="Gramene" id="TraesCLE_scaffold_084497_01G000100.1">
    <property type="protein sequence ID" value="TraesCLE_scaffold_084497_01G000100.1"/>
    <property type="gene ID" value="TraesCLE_scaffold_084497_01G000100"/>
</dbReference>
<sequence length="107" mass="11574">MALRRRLHVSLFLLLLAVAFLASPAVGLPPGGCYETATKVSRRCSGEFIKALFSDDLHGVSRKCCDELTCVREQSCFSVLLWYCPPEAWAHCYGGKAAAGVPLQGSP</sequence>
<proteinExistence type="predicted"/>
<dbReference type="Gramene" id="TraesROB_scaffold_099391_01G000100.1">
    <property type="protein sequence ID" value="TraesROB_scaffold_099391_01G000100.1"/>
    <property type="gene ID" value="TraesROB_scaffold_099391_01G000100"/>
</dbReference>
<dbReference type="Gramene" id="TraesNOR2D03G01235100.1">
    <property type="protein sequence ID" value="TraesNOR2D03G01235100.1.CDS1"/>
    <property type="gene ID" value="TraesNOR2D03G01235100"/>
</dbReference>
<reference evidence="2" key="2">
    <citation type="submission" date="2018-10" db="UniProtKB">
        <authorList>
            <consortium name="EnsemblPlants"/>
        </authorList>
    </citation>
    <scope>IDENTIFICATION</scope>
</reference>
<dbReference type="Gramene" id="TraesLDM2D03G01219790.1">
    <property type="protein sequence ID" value="TraesLDM2D03G01219790.1.CDS1"/>
    <property type="gene ID" value="TraesLDM2D03G01219790"/>
</dbReference>
<dbReference type="Gramene" id="TraesCS2D02G341300.1">
    <property type="protein sequence ID" value="TraesCS2D02G341300.1.cds1"/>
    <property type="gene ID" value="TraesCS2D02G341300"/>
</dbReference>
<dbReference type="Gramene" id="TraesJAG2D03G01225010.1">
    <property type="protein sequence ID" value="TraesJAG2D03G01225010.1.CDS1"/>
    <property type="gene ID" value="TraesJAG2D03G01225010"/>
</dbReference>
<feature type="signal peptide" evidence="1">
    <location>
        <begin position="1"/>
        <end position="27"/>
    </location>
</feature>
<evidence type="ECO:0000256" key="1">
    <source>
        <dbReference type="SAM" id="SignalP"/>
    </source>
</evidence>
<accession>A0A1D5URL6</accession>
<evidence type="ECO:0000313" key="3">
    <source>
        <dbReference type="Proteomes" id="UP000019116"/>
    </source>
</evidence>
<dbReference type="Gramene" id="TraesWEE_scaffold_113033_01G000100.1">
    <property type="protein sequence ID" value="TraesWEE_scaffold_113033_01G000100.1"/>
    <property type="gene ID" value="TraesWEE_scaffold_113033_01G000100"/>
</dbReference>
<dbReference type="AlphaFoldDB" id="A0A1D5URL6"/>
<feature type="chain" id="PRO_5043144049" evidence="1">
    <location>
        <begin position="28"/>
        <end position="107"/>
    </location>
</feature>
<dbReference type="EnsemblPlants" id="TraesCS2D02G341300.1">
    <property type="protein sequence ID" value="TraesCS2D02G341300.1.cds1"/>
    <property type="gene ID" value="TraesCS2D02G341300"/>
</dbReference>
<dbReference type="Gramene" id="TraesARI2D03G01235040.1">
    <property type="protein sequence ID" value="TraesARI2D03G01235040.1.CDS1"/>
    <property type="gene ID" value="TraesARI2D03G01235040"/>
</dbReference>
<dbReference type="Gramene" id="TraesCS2D03G0782100.1">
    <property type="protein sequence ID" value="TraesCS2D03G0782100.1.CDS1"/>
    <property type="gene ID" value="TraesCS2D03G0782100"/>
</dbReference>
<dbReference type="Gramene" id="TraesLAC2D03G01170430.1">
    <property type="protein sequence ID" value="TraesLAC2D03G01170430.1.CDS1"/>
    <property type="gene ID" value="TraesLAC2D03G01170430"/>
</dbReference>
<dbReference type="Gramene" id="TraesCAD_scaffold_080682_01G000100.1">
    <property type="protein sequence ID" value="TraesCAD_scaffold_080682_01G000100.1"/>
    <property type="gene ID" value="TraesCAD_scaffold_080682_01G000100"/>
</dbReference>
<reference evidence="2" key="1">
    <citation type="submission" date="2018-08" db="EMBL/GenBank/DDBJ databases">
        <authorList>
            <person name="Rossello M."/>
        </authorList>
    </citation>
    <scope>NUCLEOTIDE SEQUENCE [LARGE SCALE GENOMIC DNA]</scope>
    <source>
        <strain evidence="2">cv. Chinese Spring</strain>
    </source>
</reference>
<keyword evidence="1" id="KW-0732">Signal</keyword>
<protein>
    <submittedName>
        <fullName evidence="2">Uncharacterized protein</fullName>
    </submittedName>
</protein>
<evidence type="ECO:0000313" key="2">
    <source>
        <dbReference type="EnsemblPlants" id="TraesCS2D02G341300.1.cds1"/>
    </source>
</evidence>
<dbReference type="Gramene" id="TraesSTA2D03G01207600.1">
    <property type="protein sequence ID" value="TraesSTA2D03G01207600.1.CDS1"/>
    <property type="gene ID" value="TraesSTA2D03G01207600"/>
</dbReference>
<keyword evidence="3" id="KW-1185">Reference proteome</keyword>
<dbReference type="Gramene" id="TraesSYM2D03G01234250.1">
    <property type="protein sequence ID" value="TraesSYM2D03G01234250.1.CDS1"/>
    <property type="gene ID" value="TraesSYM2D03G01234250"/>
</dbReference>